<dbReference type="EMBL" id="FMUS01000040">
    <property type="protein sequence ID" value="SCZ08194.1"/>
    <property type="molecule type" value="Genomic_DNA"/>
</dbReference>
<sequence length="1017" mass="117972">MIEKDWQSLTILQRNRLPERAYFQRKDHNVSNIDLSGMWRFKWMDAPNRIDPEFWNPLFDDKAWDMIKVPSCWQVEGYGQMHYTDVYYQFPINPPYVPALNPTGFYRRKLHLDNITIGKRVVIRFHGVDSAFHLAINGVEIGYSQGSRMISEFDITNVIKSGDNTIAIAVYQWCDGTYLEDQDMWWLSGIFREVELVITDKVSIWDVKLKTELNENYTIGILKGSYEIENKYDYQLKNIQLKIILKEGEKLISSFETEKINIESLSKDTFECKQIINNPHLWNAENPYLYDLSIELYAEDQLIETIIEQVGFRRVEIINQQICVNGIPIIFKGVNRHDFNCDTGRVVTIQDMIDDIVLMKAHNINAVRTAHYPNHPLFYRLCDEYGLFVIDEADIECHGFELTNRYDWITDDPRWEAAFIDRGKRLVARDINRPSVIMWSLGNESSFGRNFIKMAEVIRSMDKDRLIHYEGDRATEASDVYSTMYSTIEMLEAIGSDTDLTKPHVLCEYAHAMGNGPGGLWDYQKTFEAYTRLHGGFIWEWIDHGIRRYDKNGKATYLYGGDFGDFPHNSNFNMDGLLFPDRTPSPAMMEVKKVFQPIKFYQVDDLPKVKIKNCYIYSTLSHLTFNWTISVMGQKCQEGTFQQLHLKPGEEAEIEIPINIEELKVEATKSMNIVAGVPGIVIDIEARLREKTKWASEMHVIAWEQFSLDAYFNSIYTVTKQQRSYDAVKTKTVEAFDKLTVYANNSTIAFDTVTGKLLTYKINDVVLIEKGPEINFWRAPIDNDMYIKEDWLNKYYIHLMKAAPTSVKWWNNEKGVTVEVEEIIGAPNQAWHYKTKLIYKITDDGSIITKVQGTLFDPLRIMKTMLPRIGVTINVNKDLAAVTWYGKGPHETYPDSETSGRYGLYKMKVEDLLTNYPYPQENGNRSKVAWLSLSDKKNDIEFLGEQPLNFSAHYYTQEDFQNAKHSSELIEKPFVRVNIDYKHNGLGSNSCGPLQLPKHRLNPINFNYGFTIKGLSL</sequence>
<evidence type="ECO:0000256" key="2">
    <source>
        <dbReference type="ARBA" id="ARBA00007401"/>
    </source>
</evidence>
<dbReference type="InterPro" id="IPR017853">
    <property type="entry name" value="GH"/>
</dbReference>
<dbReference type="STRING" id="1120976.SAMN03080606_04093"/>
<comment type="catalytic activity">
    <reaction evidence="1 8">
        <text>Hydrolysis of terminal non-reducing beta-D-galactose residues in beta-D-galactosides.</text>
        <dbReference type="EC" id="3.2.1.23"/>
    </reaction>
</comment>
<dbReference type="PROSITE" id="PS00719">
    <property type="entry name" value="GLYCOSYL_HYDROL_F2_1"/>
    <property type="match status" value="1"/>
</dbReference>
<dbReference type="Gene3D" id="2.60.120.260">
    <property type="entry name" value="Galactose-binding domain-like"/>
    <property type="match status" value="1"/>
</dbReference>
<dbReference type="Pfam" id="PF16353">
    <property type="entry name" value="LacZ_4"/>
    <property type="match status" value="1"/>
</dbReference>
<accession>A0A1G5L6I7</accession>
<dbReference type="SUPFAM" id="SSF49785">
    <property type="entry name" value="Galactose-binding domain-like"/>
    <property type="match status" value="1"/>
</dbReference>
<keyword evidence="5 8" id="KW-0378">Hydrolase</keyword>
<dbReference type="PANTHER" id="PTHR46323:SF2">
    <property type="entry name" value="BETA-GALACTOSIDASE"/>
    <property type="match status" value="1"/>
</dbReference>
<dbReference type="SUPFAM" id="SSF49303">
    <property type="entry name" value="beta-Galactosidase/glucuronidase domain"/>
    <property type="match status" value="2"/>
</dbReference>
<dbReference type="SUPFAM" id="SSF74650">
    <property type="entry name" value="Galactose mutarotase-like"/>
    <property type="match status" value="1"/>
</dbReference>
<protein>
    <recommendedName>
        <fullName evidence="4 8">Beta-galactosidase</fullName>
        <ecNumber evidence="3 8">3.2.1.23</ecNumber>
    </recommendedName>
    <alternativeName>
        <fullName evidence="7 8">Lactase</fullName>
    </alternativeName>
</protein>
<dbReference type="FunFam" id="3.20.20.80:FF:000018">
    <property type="entry name" value="Beta-galactosidase"/>
    <property type="match status" value="1"/>
</dbReference>
<dbReference type="InterPro" id="IPR014718">
    <property type="entry name" value="GH-type_carb-bd"/>
</dbReference>
<dbReference type="InterPro" id="IPR036156">
    <property type="entry name" value="Beta-gal/glucu_dom_sf"/>
</dbReference>
<dbReference type="GO" id="GO:0004565">
    <property type="term" value="F:beta-galactosidase activity"/>
    <property type="evidence" value="ECO:0007669"/>
    <property type="project" value="UniProtKB-EC"/>
</dbReference>
<keyword evidence="11" id="KW-1185">Reference proteome</keyword>
<dbReference type="SMART" id="SM01038">
    <property type="entry name" value="Bgal_small_N"/>
    <property type="match status" value="1"/>
</dbReference>
<name>A0A1G5L6I7_9FIRM</name>
<dbReference type="OrthoDB" id="9762066at2"/>
<dbReference type="GO" id="GO:0030246">
    <property type="term" value="F:carbohydrate binding"/>
    <property type="evidence" value="ECO:0007669"/>
    <property type="project" value="InterPro"/>
</dbReference>
<dbReference type="InterPro" id="IPR006104">
    <property type="entry name" value="Glyco_hydro_2_N"/>
</dbReference>
<gene>
    <name evidence="10" type="ORF">SAMN03080606_04093</name>
</gene>
<organism evidence="10 11">
    <name type="scientific">Alkaliphilus peptidifermentans DSM 18978</name>
    <dbReference type="NCBI Taxonomy" id="1120976"/>
    <lineage>
        <taxon>Bacteria</taxon>
        <taxon>Bacillati</taxon>
        <taxon>Bacillota</taxon>
        <taxon>Clostridia</taxon>
        <taxon>Peptostreptococcales</taxon>
        <taxon>Natronincolaceae</taxon>
        <taxon>Alkaliphilus</taxon>
    </lineage>
</organism>
<dbReference type="PANTHER" id="PTHR46323">
    <property type="entry name" value="BETA-GALACTOSIDASE"/>
    <property type="match status" value="1"/>
</dbReference>
<keyword evidence="6 8" id="KW-0326">Glycosidase</keyword>
<evidence type="ECO:0000256" key="5">
    <source>
        <dbReference type="ARBA" id="ARBA00022801"/>
    </source>
</evidence>
<evidence type="ECO:0000313" key="11">
    <source>
        <dbReference type="Proteomes" id="UP000198636"/>
    </source>
</evidence>
<dbReference type="EC" id="3.2.1.23" evidence="3 8"/>
<evidence type="ECO:0000256" key="7">
    <source>
        <dbReference type="ARBA" id="ARBA00032230"/>
    </source>
</evidence>
<evidence type="ECO:0000256" key="1">
    <source>
        <dbReference type="ARBA" id="ARBA00001412"/>
    </source>
</evidence>
<dbReference type="InterPro" id="IPR011013">
    <property type="entry name" value="Gal_mutarotase_sf_dom"/>
</dbReference>
<dbReference type="InterPro" id="IPR050347">
    <property type="entry name" value="Bact_Beta-galactosidase"/>
</dbReference>
<comment type="similarity">
    <text evidence="2 8">Belongs to the glycosyl hydrolase 2 family.</text>
</comment>
<dbReference type="Gene3D" id="2.60.40.10">
    <property type="entry name" value="Immunoglobulins"/>
    <property type="match status" value="2"/>
</dbReference>
<dbReference type="InterPro" id="IPR008979">
    <property type="entry name" value="Galactose-bd-like_sf"/>
</dbReference>
<dbReference type="Gene3D" id="3.20.20.80">
    <property type="entry name" value="Glycosidases"/>
    <property type="match status" value="1"/>
</dbReference>
<dbReference type="InterPro" id="IPR006103">
    <property type="entry name" value="Glyco_hydro_2_cat"/>
</dbReference>
<evidence type="ECO:0000313" key="10">
    <source>
        <dbReference type="EMBL" id="SCZ08194.1"/>
    </source>
</evidence>
<dbReference type="Pfam" id="PF00703">
    <property type="entry name" value="Glyco_hydro_2"/>
    <property type="match status" value="1"/>
</dbReference>
<dbReference type="InterPro" id="IPR023230">
    <property type="entry name" value="Glyco_hydro_2_CS"/>
</dbReference>
<dbReference type="InterPro" id="IPR004199">
    <property type="entry name" value="B-gal_small/dom_5"/>
</dbReference>
<reference evidence="10 11" key="1">
    <citation type="submission" date="2016-10" db="EMBL/GenBank/DDBJ databases">
        <authorList>
            <person name="de Groot N.N."/>
        </authorList>
    </citation>
    <scope>NUCLEOTIDE SEQUENCE [LARGE SCALE GENOMIC DNA]</scope>
    <source>
        <strain evidence="10 11">DSM 18978</strain>
    </source>
</reference>
<dbReference type="Pfam" id="PF02837">
    <property type="entry name" value="Glyco_hydro_2_N"/>
    <property type="match status" value="1"/>
</dbReference>
<dbReference type="InterPro" id="IPR013783">
    <property type="entry name" value="Ig-like_fold"/>
</dbReference>
<evidence type="ECO:0000256" key="8">
    <source>
        <dbReference type="RuleBase" id="RU361154"/>
    </source>
</evidence>
<dbReference type="Pfam" id="PF02836">
    <property type="entry name" value="Glyco_hydro_2_C"/>
    <property type="match status" value="1"/>
</dbReference>
<dbReference type="AlphaFoldDB" id="A0A1G5L6I7"/>
<dbReference type="InterPro" id="IPR032312">
    <property type="entry name" value="LacZ_4"/>
</dbReference>
<dbReference type="GO" id="GO:0005990">
    <property type="term" value="P:lactose catabolic process"/>
    <property type="evidence" value="ECO:0007669"/>
    <property type="project" value="TreeGrafter"/>
</dbReference>
<dbReference type="PRINTS" id="PR00132">
    <property type="entry name" value="GLHYDRLASE2"/>
</dbReference>
<evidence type="ECO:0000256" key="6">
    <source>
        <dbReference type="ARBA" id="ARBA00023295"/>
    </source>
</evidence>
<dbReference type="Pfam" id="PF02929">
    <property type="entry name" value="Bgal_small_N"/>
    <property type="match status" value="1"/>
</dbReference>
<evidence type="ECO:0000259" key="9">
    <source>
        <dbReference type="SMART" id="SM01038"/>
    </source>
</evidence>
<evidence type="ECO:0000256" key="3">
    <source>
        <dbReference type="ARBA" id="ARBA00012756"/>
    </source>
</evidence>
<evidence type="ECO:0000256" key="4">
    <source>
        <dbReference type="ARBA" id="ARBA00013303"/>
    </source>
</evidence>
<proteinExistence type="inferred from homology"/>
<dbReference type="Gene3D" id="2.70.98.10">
    <property type="match status" value="1"/>
</dbReference>
<dbReference type="SUPFAM" id="SSF51445">
    <property type="entry name" value="(Trans)glycosidases"/>
    <property type="match status" value="1"/>
</dbReference>
<dbReference type="InterPro" id="IPR006102">
    <property type="entry name" value="Ig-like_GH2"/>
</dbReference>
<dbReference type="Proteomes" id="UP000198636">
    <property type="component" value="Unassembled WGS sequence"/>
</dbReference>
<dbReference type="GO" id="GO:0009341">
    <property type="term" value="C:beta-galactosidase complex"/>
    <property type="evidence" value="ECO:0007669"/>
    <property type="project" value="InterPro"/>
</dbReference>
<feature type="domain" description="Beta galactosidase small chain/" evidence="9">
    <location>
        <begin position="740"/>
        <end position="1013"/>
    </location>
</feature>
<dbReference type="RefSeq" id="WP_091547342.1">
    <property type="nucleotide sequence ID" value="NZ_FMUS01000040.1"/>
</dbReference>
<dbReference type="InterPro" id="IPR006101">
    <property type="entry name" value="Glyco_hydro_2"/>
</dbReference>